<name>A0ABN7ZQT2_9BURK</name>
<reference evidence="2 3" key="1">
    <citation type="submission" date="2021-08" db="EMBL/GenBank/DDBJ databases">
        <authorList>
            <person name="Peeters C."/>
        </authorList>
    </citation>
    <scope>NUCLEOTIDE SEQUENCE [LARGE SCALE GENOMIC DNA]</scope>
    <source>
        <strain evidence="2 3">LMG 32289</strain>
    </source>
</reference>
<gene>
    <name evidence="2" type="ORF">LMG32289_06414</name>
</gene>
<feature type="region of interest" description="Disordered" evidence="1">
    <location>
        <begin position="1"/>
        <end position="26"/>
    </location>
</feature>
<evidence type="ECO:0000256" key="1">
    <source>
        <dbReference type="SAM" id="MobiDB-lite"/>
    </source>
</evidence>
<sequence>MGLPGDYYKSTSIGRDQKSPRNPGLFSSYGTRIDPAFIDTLFAYFSAPQLVHIAVANVGDSEQCQQNRDQNRRANSTIEECDEFHGLGPHELHINDRTRCGCGNRREARTRKHRWEPDHHAADDAKTRNACAYSIWRPMSSRSILSSRRTWTPTTTARAAGLTARHAQWPDYGQARPLAGRQRYTKARRSWHAFQPFWIPKKTPVCAGVREEWLGFRPVYIAAREGWRHQEPALAKVVPPMSII</sequence>
<comment type="caution">
    <text evidence="2">The sequence shown here is derived from an EMBL/GenBank/DDBJ whole genome shotgun (WGS) entry which is preliminary data.</text>
</comment>
<keyword evidence="3" id="KW-1185">Reference proteome</keyword>
<evidence type="ECO:0000313" key="3">
    <source>
        <dbReference type="Proteomes" id="UP000706525"/>
    </source>
</evidence>
<organism evidence="2 3">
    <name type="scientific">Cupriavidus pampae</name>
    <dbReference type="NCBI Taxonomy" id="659251"/>
    <lineage>
        <taxon>Bacteria</taxon>
        <taxon>Pseudomonadati</taxon>
        <taxon>Pseudomonadota</taxon>
        <taxon>Betaproteobacteria</taxon>
        <taxon>Burkholderiales</taxon>
        <taxon>Burkholderiaceae</taxon>
        <taxon>Cupriavidus</taxon>
    </lineage>
</organism>
<accession>A0ABN7ZQT2</accession>
<protein>
    <submittedName>
        <fullName evidence="2">Uncharacterized protein</fullName>
    </submittedName>
</protein>
<dbReference type="Proteomes" id="UP000706525">
    <property type="component" value="Unassembled WGS sequence"/>
</dbReference>
<evidence type="ECO:0000313" key="2">
    <source>
        <dbReference type="EMBL" id="CAG9186417.1"/>
    </source>
</evidence>
<dbReference type="EMBL" id="CAJZAG010000018">
    <property type="protein sequence ID" value="CAG9186417.1"/>
    <property type="molecule type" value="Genomic_DNA"/>
</dbReference>
<proteinExistence type="predicted"/>